<evidence type="ECO:0000313" key="2">
    <source>
        <dbReference type="Proteomes" id="UP001597267"/>
    </source>
</evidence>
<gene>
    <name evidence="1" type="ORF">ACFQ5M_12995</name>
</gene>
<protein>
    <submittedName>
        <fullName evidence="1">Uncharacterized protein</fullName>
    </submittedName>
</protein>
<name>A0ABW4JBN1_9LACO</name>
<accession>A0ABW4JBN1</accession>
<comment type="caution">
    <text evidence="1">The sequence shown here is derived from an EMBL/GenBank/DDBJ whole genome shotgun (WGS) entry which is preliminary data.</text>
</comment>
<reference evidence="2" key="1">
    <citation type="journal article" date="2019" name="Int. J. Syst. Evol. Microbiol.">
        <title>The Global Catalogue of Microorganisms (GCM) 10K type strain sequencing project: providing services to taxonomists for standard genome sequencing and annotation.</title>
        <authorList>
            <consortium name="The Broad Institute Genomics Platform"/>
            <consortium name="The Broad Institute Genome Sequencing Center for Infectious Disease"/>
            <person name="Wu L."/>
            <person name="Ma J."/>
        </authorList>
    </citation>
    <scope>NUCLEOTIDE SEQUENCE [LARGE SCALE GENOMIC DNA]</scope>
    <source>
        <strain evidence="2">CCM 8896</strain>
    </source>
</reference>
<sequence length="63" mass="7552">MAEDFEHALTQLVAGEIDEIKVEPKDFLKFRRFWQERPERKEIIGIAQRNGQIIYEFRENASN</sequence>
<evidence type="ECO:0000313" key="1">
    <source>
        <dbReference type="EMBL" id="MFD1673011.1"/>
    </source>
</evidence>
<dbReference type="RefSeq" id="WP_125715270.1">
    <property type="nucleotide sequence ID" value="NZ_JBHTOP010000028.1"/>
</dbReference>
<proteinExistence type="predicted"/>
<keyword evidence="2" id="KW-1185">Reference proteome</keyword>
<dbReference type="EMBL" id="JBHTOP010000028">
    <property type="protein sequence ID" value="MFD1673011.1"/>
    <property type="molecule type" value="Genomic_DNA"/>
</dbReference>
<dbReference type="Proteomes" id="UP001597267">
    <property type="component" value="Unassembled WGS sequence"/>
</dbReference>
<organism evidence="1 2">
    <name type="scientific">Agrilactobacillus yilanensis</name>
    <dbReference type="NCBI Taxonomy" id="2485997"/>
    <lineage>
        <taxon>Bacteria</taxon>
        <taxon>Bacillati</taxon>
        <taxon>Bacillota</taxon>
        <taxon>Bacilli</taxon>
        <taxon>Lactobacillales</taxon>
        <taxon>Lactobacillaceae</taxon>
        <taxon>Agrilactobacillus</taxon>
    </lineage>
</organism>